<dbReference type="EMBL" id="CP046996">
    <property type="protein sequence ID" value="QHA01271.1"/>
    <property type="molecule type" value="Genomic_DNA"/>
</dbReference>
<dbReference type="Proteomes" id="UP000430508">
    <property type="component" value="Chromosome"/>
</dbReference>
<evidence type="ECO:0000256" key="5">
    <source>
        <dbReference type="ARBA" id="ARBA00016977"/>
    </source>
</evidence>
<dbReference type="InterPro" id="IPR016040">
    <property type="entry name" value="NAD(P)-bd_dom"/>
</dbReference>
<evidence type="ECO:0000256" key="4">
    <source>
        <dbReference type="ARBA" id="ARBA00011990"/>
    </source>
</evidence>
<evidence type="ECO:0000313" key="10">
    <source>
        <dbReference type="EMBL" id="QHA01271.1"/>
    </source>
</evidence>
<dbReference type="NCBIfam" id="TIGR01181">
    <property type="entry name" value="dTDP_gluc_dehyt"/>
    <property type="match status" value="1"/>
</dbReference>
<comment type="catalytic activity">
    <reaction evidence="1 8">
        <text>dTDP-alpha-D-glucose = dTDP-4-dehydro-6-deoxy-alpha-D-glucose + H2O</text>
        <dbReference type="Rhea" id="RHEA:17221"/>
        <dbReference type="ChEBI" id="CHEBI:15377"/>
        <dbReference type="ChEBI" id="CHEBI:57477"/>
        <dbReference type="ChEBI" id="CHEBI:57649"/>
        <dbReference type="EC" id="4.2.1.46"/>
    </reaction>
</comment>
<sequence>MRVLMVTGGAGFIGSNFIKYILQRNQDVIVINFDKLTYAGKVENLQDLAAHPRYYFTQGDISTAKEVKRILQECDPDDVINFAAESHVDRSITDPLVFGRSNLMGTLTLLHCFKEHWEKNGFTGKRFIQVSTDEVYGSLDNEAEQFSEHSMIRPNSPYSASKAAADLMARSFARTYGFPVIVTRCCNNYGPNQDKEKFIPHSIIQVLQNMPLTVYGDGSHKREWIHVLDHCAALAEILSDGEPGEVYNIGSGEETSNLEMARTILNMLGKPVDALVQVADRAGHDWRYALDSTKLKTKLGWQCRYHLNEGIGDTIQWYRDNRAWWDKSDSKNPLG</sequence>
<keyword evidence="7 8" id="KW-0456">Lyase</keyword>
<evidence type="ECO:0000256" key="1">
    <source>
        <dbReference type="ARBA" id="ARBA00001539"/>
    </source>
</evidence>
<dbReference type="Gene3D" id="3.90.25.10">
    <property type="entry name" value="UDP-galactose 4-epimerase, domain 1"/>
    <property type="match status" value="1"/>
</dbReference>
<comment type="similarity">
    <text evidence="3 8">Belongs to the NAD(P)-dependent epimerase/dehydratase family. dTDP-glucose dehydratase subfamily.</text>
</comment>
<dbReference type="EC" id="4.2.1.46" evidence="4 8"/>
<reference evidence="10 11" key="1">
    <citation type="submission" date="2019-12" db="EMBL/GenBank/DDBJ databases">
        <title>Sequence classification of anaerobic respiratory reductive dehalogenases: First we see many, then we see few.</title>
        <authorList>
            <person name="Molenda O."/>
            <person name="Puentes Jacome L.A."/>
            <person name="Cao X."/>
            <person name="Nesbo C.L."/>
            <person name="Tang S."/>
            <person name="Morson N."/>
            <person name="Patron J."/>
            <person name="Lomheim L."/>
            <person name="Wishart D.S."/>
            <person name="Edwards E.A."/>
        </authorList>
    </citation>
    <scope>NUCLEOTIDE SEQUENCE [LARGE SCALE GENOMIC DNA]</scope>
    <source>
        <strain evidence="10 11">12DCA</strain>
    </source>
</reference>
<dbReference type="InterPro" id="IPR036291">
    <property type="entry name" value="NAD(P)-bd_dom_sf"/>
</dbReference>
<name>A0A857DKM9_9FIRM</name>
<evidence type="ECO:0000256" key="6">
    <source>
        <dbReference type="ARBA" id="ARBA00023027"/>
    </source>
</evidence>
<dbReference type="CDD" id="cd05246">
    <property type="entry name" value="dTDP_GD_SDR_e"/>
    <property type="match status" value="1"/>
</dbReference>
<proteinExistence type="inferred from homology"/>
<evidence type="ECO:0000256" key="3">
    <source>
        <dbReference type="ARBA" id="ARBA00008178"/>
    </source>
</evidence>
<dbReference type="GO" id="GO:0008460">
    <property type="term" value="F:dTDP-glucose 4,6-dehydratase activity"/>
    <property type="evidence" value="ECO:0007669"/>
    <property type="project" value="UniProtKB-EC"/>
</dbReference>
<evidence type="ECO:0000256" key="7">
    <source>
        <dbReference type="ARBA" id="ARBA00023239"/>
    </source>
</evidence>
<dbReference type="Gene3D" id="3.40.50.720">
    <property type="entry name" value="NAD(P)-binding Rossmann-like Domain"/>
    <property type="match status" value="1"/>
</dbReference>
<accession>A0A857DKM9</accession>
<dbReference type="Pfam" id="PF16363">
    <property type="entry name" value="GDP_Man_Dehyd"/>
    <property type="match status" value="1"/>
</dbReference>
<dbReference type="AlphaFoldDB" id="A0A857DKM9"/>
<evidence type="ECO:0000256" key="8">
    <source>
        <dbReference type="RuleBase" id="RU004473"/>
    </source>
</evidence>
<dbReference type="GO" id="GO:0009225">
    <property type="term" value="P:nucleotide-sugar metabolic process"/>
    <property type="evidence" value="ECO:0007669"/>
    <property type="project" value="InterPro"/>
</dbReference>
<feature type="domain" description="NAD(P)-binding" evidence="9">
    <location>
        <begin position="5"/>
        <end position="313"/>
    </location>
</feature>
<dbReference type="PANTHER" id="PTHR43000">
    <property type="entry name" value="DTDP-D-GLUCOSE 4,6-DEHYDRATASE-RELATED"/>
    <property type="match status" value="1"/>
</dbReference>
<gene>
    <name evidence="10" type="primary">rfbB</name>
    <name evidence="10" type="ORF">GQ588_11785</name>
</gene>
<dbReference type="InterPro" id="IPR005888">
    <property type="entry name" value="dTDP_Gluc_deHydtase"/>
</dbReference>
<evidence type="ECO:0000256" key="2">
    <source>
        <dbReference type="ARBA" id="ARBA00001911"/>
    </source>
</evidence>
<dbReference type="RefSeq" id="WP_019225322.1">
    <property type="nucleotide sequence ID" value="NZ_CP046996.1"/>
</dbReference>
<keyword evidence="6" id="KW-0520">NAD</keyword>
<protein>
    <recommendedName>
        <fullName evidence="5 8">dTDP-glucose 4,6-dehydratase</fullName>
        <ecNumber evidence="4 8">4.2.1.46</ecNumber>
    </recommendedName>
</protein>
<evidence type="ECO:0000313" key="11">
    <source>
        <dbReference type="Proteomes" id="UP000430508"/>
    </source>
</evidence>
<organism evidence="10 11">
    <name type="scientific">Dehalobacter restrictus</name>
    <dbReference type="NCBI Taxonomy" id="55583"/>
    <lineage>
        <taxon>Bacteria</taxon>
        <taxon>Bacillati</taxon>
        <taxon>Bacillota</taxon>
        <taxon>Clostridia</taxon>
        <taxon>Eubacteriales</taxon>
        <taxon>Desulfitobacteriaceae</taxon>
        <taxon>Dehalobacter</taxon>
    </lineage>
</organism>
<dbReference type="SUPFAM" id="SSF51735">
    <property type="entry name" value="NAD(P)-binding Rossmann-fold domains"/>
    <property type="match status" value="1"/>
</dbReference>
<evidence type="ECO:0000259" key="9">
    <source>
        <dbReference type="Pfam" id="PF16363"/>
    </source>
</evidence>
<comment type="cofactor">
    <cofactor evidence="2 8">
        <name>NAD(+)</name>
        <dbReference type="ChEBI" id="CHEBI:57540"/>
    </cofactor>
</comment>
<dbReference type="FunFam" id="3.40.50.720:FF:000304">
    <property type="entry name" value="UDP-glucose 4,6-dehydratase"/>
    <property type="match status" value="1"/>
</dbReference>